<reference evidence="2" key="3">
    <citation type="submission" date="2025-09" db="UniProtKB">
        <authorList>
            <consortium name="Ensembl"/>
        </authorList>
    </citation>
    <scope>IDENTIFICATION</scope>
    <source>
        <strain evidence="2">Guanapo</strain>
    </source>
</reference>
<dbReference type="PANTHER" id="PTHR15032">
    <property type="entry name" value="N-ACYL-PHOSPHATIDYLETHANOLAMINE-HYDROLYZING PHOSPHOLIPASE D"/>
    <property type="match status" value="1"/>
</dbReference>
<proteinExistence type="predicted"/>
<dbReference type="Ensembl" id="ENSPRET00000032803.1">
    <property type="protein sequence ID" value="ENSPREP00000032434.1"/>
    <property type="gene ID" value="ENSPREG00000021978.1"/>
</dbReference>
<dbReference type="InterPro" id="IPR036866">
    <property type="entry name" value="RibonucZ/Hydroxyglut_hydro"/>
</dbReference>
<dbReference type="GO" id="GO:0070292">
    <property type="term" value="P:N-acylphosphatidylethanolamine metabolic process"/>
    <property type="evidence" value="ECO:0007669"/>
    <property type="project" value="TreeGrafter"/>
</dbReference>
<dbReference type="GO" id="GO:0070290">
    <property type="term" value="F:N-acylphosphatidylethanolamine-specific phospholipase D activity"/>
    <property type="evidence" value="ECO:0007669"/>
    <property type="project" value="TreeGrafter"/>
</dbReference>
<dbReference type="GeneTree" id="ENSGT00390000017990"/>
<name>A0A3P9QEF1_POERE</name>
<dbReference type="SUPFAM" id="SSF56281">
    <property type="entry name" value="Metallo-hydrolase/oxidoreductase"/>
    <property type="match status" value="1"/>
</dbReference>
<dbReference type="Proteomes" id="UP000242638">
    <property type="component" value="Unassembled WGS sequence"/>
</dbReference>
<keyword evidence="3" id="KW-1185">Reference proteome</keyword>
<reference evidence="2" key="2">
    <citation type="submission" date="2025-08" db="UniProtKB">
        <authorList>
            <consortium name="Ensembl"/>
        </authorList>
    </citation>
    <scope>IDENTIFICATION</scope>
    <source>
        <strain evidence="2">Guanapo</strain>
    </source>
</reference>
<organism evidence="2 3">
    <name type="scientific">Poecilia reticulata</name>
    <name type="common">Guppy</name>
    <name type="synonym">Acanthophacelus reticulatus</name>
    <dbReference type="NCBI Taxonomy" id="8081"/>
    <lineage>
        <taxon>Eukaryota</taxon>
        <taxon>Metazoa</taxon>
        <taxon>Chordata</taxon>
        <taxon>Craniata</taxon>
        <taxon>Vertebrata</taxon>
        <taxon>Euteleostomi</taxon>
        <taxon>Actinopterygii</taxon>
        <taxon>Neopterygii</taxon>
        <taxon>Teleostei</taxon>
        <taxon>Neoteleostei</taxon>
        <taxon>Acanthomorphata</taxon>
        <taxon>Ovalentaria</taxon>
        <taxon>Atherinomorphae</taxon>
        <taxon>Cyprinodontiformes</taxon>
        <taxon>Poeciliidae</taxon>
        <taxon>Poeciliinae</taxon>
        <taxon>Poecilia</taxon>
    </lineage>
</organism>
<dbReference type="GO" id="GO:0070291">
    <property type="term" value="P:N-acylethanolamine metabolic process"/>
    <property type="evidence" value="ECO:0007669"/>
    <property type="project" value="TreeGrafter"/>
</dbReference>
<evidence type="ECO:0000259" key="1">
    <source>
        <dbReference type="Pfam" id="PF12706"/>
    </source>
</evidence>
<dbReference type="InterPro" id="IPR001279">
    <property type="entry name" value="Metallo-B-lactamas"/>
</dbReference>
<sequence>MSGCISGSCLDKHGHWTNPWPTWRWLSILLYASKFLLSSLLFPQVLDGELPVLEPHFVQNPEASDPPAGMRVTWLLHATVPVEMEGVNILMPESIISSVHGAQTIQRNSLRGKTPSSSASHHDHLDAGSVASLNAGMCPKWFGPLGLMDWLAKMGSENVMEENCVPGHNVTFVCTLEQPDTGLFWVPTIDSSSPATGYCPSFQEIGRRFGPFDLAAIPNGAYLPRDVMKGQHVDPEEAVQIHQDLQAKLTYENYLEPTGLKPESFFTLLHGESRLIAAQDRDVFDCLQKQIFH</sequence>
<evidence type="ECO:0000313" key="2">
    <source>
        <dbReference type="Ensembl" id="ENSPREP00000032434.1"/>
    </source>
</evidence>
<dbReference type="AlphaFoldDB" id="A0A3P9QEF1"/>
<dbReference type="Pfam" id="PF12706">
    <property type="entry name" value="Lactamase_B_2"/>
    <property type="match status" value="1"/>
</dbReference>
<accession>A0A3P9QEF1</accession>
<dbReference type="PANTHER" id="PTHR15032:SF4">
    <property type="entry name" value="N-ACYL-PHOSPHATIDYLETHANOLAMINE-HYDROLYZING PHOSPHOLIPASE D"/>
    <property type="match status" value="1"/>
</dbReference>
<evidence type="ECO:0000313" key="3">
    <source>
        <dbReference type="Proteomes" id="UP000242638"/>
    </source>
</evidence>
<feature type="domain" description="Metallo-beta-lactamase" evidence="1">
    <location>
        <begin position="193"/>
        <end position="250"/>
    </location>
</feature>
<reference evidence="3" key="1">
    <citation type="submission" date="2013-11" db="EMBL/GenBank/DDBJ databases">
        <title>The genomic landscape of the Guanapo guppy.</title>
        <authorList>
            <person name="Kuenstner A."/>
            <person name="Dreyer C."/>
        </authorList>
    </citation>
    <scope>NUCLEOTIDE SEQUENCE</scope>
    <source>
        <strain evidence="3">Guanapo</strain>
    </source>
</reference>
<protein>
    <submittedName>
        <fullName evidence="2">N-acyl phosphatidylethanolamine phospholipase D</fullName>
    </submittedName>
</protein>
<dbReference type="GO" id="GO:0005737">
    <property type="term" value="C:cytoplasm"/>
    <property type="evidence" value="ECO:0007669"/>
    <property type="project" value="TreeGrafter"/>
</dbReference>
<dbReference type="Gene3D" id="3.60.15.10">
    <property type="entry name" value="Ribonuclease Z/Hydroxyacylglutathione hydrolase-like"/>
    <property type="match status" value="2"/>
</dbReference>